<feature type="transmembrane region" description="Helical" evidence="2">
    <location>
        <begin position="22"/>
        <end position="43"/>
    </location>
</feature>
<evidence type="ECO:0000256" key="1">
    <source>
        <dbReference type="SAM" id="MobiDB-lite"/>
    </source>
</evidence>
<feature type="region of interest" description="Disordered" evidence="1">
    <location>
        <begin position="87"/>
        <end position="112"/>
    </location>
</feature>
<sequence length="112" mass="11952">MATSVGSKYRGPWFSYPTRNELIAAATVLPALACVAVVLRFTVRARQKAGIRVDDWLTLPAALHFLGMCIAVLKGIADRSVGYPSPPENNLSPGLATPNEVSIAKASRTKVT</sequence>
<keyword evidence="4" id="KW-1185">Reference proteome</keyword>
<keyword evidence="2" id="KW-0812">Transmembrane</keyword>
<accession>A0ABR4A1Z1</accession>
<evidence type="ECO:0000313" key="4">
    <source>
        <dbReference type="Proteomes" id="UP001590950"/>
    </source>
</evidence>
<reference evidence="3 4" key="1">
    <citation type="submission" date="2024-09" db="EMBL/GenBank/DDBJ databases">
        <title>Rethinking Asexuality: The Enigmatic Case of Functional Sexual Genes in Lepraria (Stereocaulaceae).</title>
        <authorList>
            <person name="Doellman M."/>
            <person name="Sun Y."/>
            <person name="Barcenas-Pena A."/>
            <person name="Lumbsch H.T."/>
            <person name="Grewe F."/>
        </authorList>
    </citation>
    <scope>NUCLEOTIDE SEQUENCE [LARGE SCALE GENOMIC DNA]</scope>
    <source>
        <strain evidence="3 4">Mercado 3170</strain>
    </source>
</reference>
<gene>
    <name evidence="3" type="ORF">N7G274_007293</name>
</gene>
<name>A0ABR4A1Z1_9LECA</name>
<protein>
    <recommendedName>
        <fullName evidence="5">Integral membrane protein</fullName>
    </recommendedName>
</protein>
<evidence type="ECO:0008006" key="5">
    <source>
        <dbReference type="Google" id="ProtNLM"/>
    </source>
</evidence>
<proteinExistence type="predicted"/>
<keyword evidence="2" id="KW-1133">Transmembrane helix</keyword>
<organism evidence="3 4">
    <name type="scientific">Stereocaulon virgatum</name>
    <dbReference type="NCBI Taxonomy" id="373712"/>
    <lineage>
        <taxon>Eukaryota</taxon>
        <taxon>Fungi</taxon>
        <taxon>Dikarya</taxon>
        <taxon>Ascomycota</taxon>
        <taxon>Pezizomycotina</taxon>
        <taxon>Lecanoromycetes</taxon>
        <taxon>OSLEUM clade</taxon>
        <taxon>Lecanoromycetidae</taxon>
        <taxon>Lecanorales</taxon>
        <taxon>Lecanorineae</taxon>
        <taxon>Stereocaulaceae</taxon>
        <taxon>Stereocaulon</taxon>
    </lineage>
</organism>
<dbReference type="EMBL" id="JBEFKJ010000023">
    <property type="protein sequence ID" value="KAL2039890.1"/>
    <property type="molecule type" value="Genomic_DNA"/>
</dbReference>
<evidence type="ECO:0000313" key="3">
    <source>
        <dbReference type="EMBL" id="KAL2039890.1"/>
    </source>
</evidence>
<evidence type="ECO:0000256" key="2">
    <source>
        <dbReference type="SAM" id="Phobius"/>
    </source>
</evidence>
<dbReference type="Proteomes" id="UP001590950">
    <property type="component" value="Unassembled WGS sequence"/>
</dbReference>
<comment type="caution">
    <text evidence="3">The sequence shown here is derived from an EMBL/GenBank/DDBJ whole genome shotgun (WGS) entry which is preliminary data.</text>
</comment>
<keyword evidence="2" id="KW-0472">Membrane</keyword>